<dbReference type="GO" id="GO:0005829">
    <property type="term" value="C:cytosol"/>
    <property type="evidence" value="ECO:0007669"/>
    <property type="project" value="TreeGrafter"/>
</dbReference>
<evidence type="ECO:0000256" key="4">
    <source>
        <dbReference type="ARBA" id="ARBA00005139"/>
    </source>
</evidence>
<evidence type="ECO:0000256" key="16">
    <source>
        <dbReference type="RuleBase" id="RU004249"/>
    </source>
</evidence>
<dbReference type="InterPro" id="IPR045865">
    <property type="entry name" value="ACT-like_dom_sf"/>
</dbReference>
<dbReference type="InterPro" id="IPR018042">
    <property type="entry name" value="Aspartate_kinase_CS"/>
</dbReference>
<sequence>MKIVVQKFGGTSVATPERRSLIIDKVQKTIDRGELPVVVVSAMGRNGDPYATDTLLSQINPRLKTEQPRVVDMLMSCGEVISSVVTSSEMLLKGINAIPLTGGQAGIITDENFMEADFITVDTENLKSLLNEGKVPVIAGFQGRTKNWDITTIGRGGSDVTASLIGAYLKAERVEIYTDVDGILTSDPNIVPNASLIRNISYEESFQFAYEGAKVIHPRAVEIAQNHNLPLLIKNTLSNSEGTLINNDVHLERKRIITGIASRSKRVQVTVAYDGNENYYSMFTVLADNGISLDLINVFPKQKIFTIDSHKLNDLKNIFNKMNLKFDITEECCKISLIGAGMRGTPGVMATILTALTREKIEVLQTADSHNTIWCLVNEKDRDKSIIALHKQFDL</sequence>
<dbReference type="Pfam" id="PF00696">
    <property type="entry name" value="AA_kinase"/>
    <property type="match status" value="1"/>
</dbReference>
<reference evidence="19" key="2">
    <citation type="submission" date="2021-04" db="EMBL/GenBank/DDBJ databases">
        <authorList>
            <person name="Dong X."/>
        </authorList>
    </citation>
    <scope>NUCLEOTIDE SEQUENCE</scope>
    <source>
        <strain evidence="19">ZWT</strain>
    </source>
</reference>
<comment type="pathway">
    <text evidence="2 16">Amino-acid biosynthesis; L-lysine biosynthesis via DAP pathway; (S)-tetrahydrodipicolinate from L-aspartate: step 1/4.</text>
</comment>
<dbReference type="AlphaFoldDB" id="A0A9J6P3A5"/>
<protein>
    <recommendedName>
        <fullName evidence="15">Aspartokinase</fullName>
        <ecNumber evidence="15">2.7.2.4</ecNumber>
    </recommendedName>
</protein>
<dbReference type="NCBIfam" id="TIGR00657">
    <property type="entry name" value="asp_kinases"/>
    <property type="match status" value="1"/>
</dbReference>
<keyword evidence="10 14" id="KW-0067">ATP-binding</keyword>
<dbReference type="GO" id="GO:0019877">
    <property type="term" value="P:diaminopimelate biosynthetic process"/>
    <property type="evidence" value="ECO:0007669"/>
    <property type="project" value="UniProtKB-KW"/>
</dbReference>
<gene>
    <name evidence="19" type="primary">dapG</name>
    <name evidence="19" type="ORF">KDK92_15445</name>
</gene>
<dbReference type="EMBL" id="JAGSOJ010000003">
    <property type="protein sequence ID" value="MCM1991127.1"/>
    <property type="molecule type" value="Genomic_DNA"/>
</dbReference>
<comment type="similarity">
    <text evidence="5 15">Belongs to the aspartokinase family.</text>
</comment>
<keyword evidence="11" id="KW-0220">Diaminopimelate biosynthesis</keyword>
<dbReference type="Proteomes" id="UP001056429">
    <property type="component" value="Unassembled WGS sequence"/>
</dbReference>
<evidence type="ECO:0000256" key="6">
    <source>
        <dbReference type="ARBA" id="ARBA00022605"/>
    </source>
</evidence>
<dbReference type="PANTHER" id="PTHR21499:SF3">
    <property type="entry name" value="ASPARTOKINASE"/>
    <property type="match status" value="1"/>
</dbReference>
<evidence type="ECO:0000256" key="11">
    <source>
        <dbReference type="ARBA" id="ARBA00022915"/>
    </source>
</evidence>
<reference evidence="19" key="1">
    <citation type="journal article" date="2021" name="mSystems">
        <title>Bacteria and Archaea Synergistically Convert Glycine Betaine to Biogenic Methane in the Formosa Cold Seep of the South China Sea.</title>
        <authorList>
            <person name="Li L."/>
            <person name="Zhang W."/>
            <person name="Zhang S."/>
            <person name="Song L."/>
            <person name="Sun Q."/>
            <person name="Zhang H."/>
            <person name="Xiang H."/>
            <person name="Dong X."/>
        </authorList>
    </citation>
    <scope>NUCLEOTIDE SEQUENCE</scope>
    <source>
        <strain evidence="19">ZWT</strain>
    </source>
</reference>
<feature type="binding site" evidence="14">
    <location>
        <begin position="7"/>
        <end position="10"/>
    </location>
    <ligand>
        <name>ATP</name>
        <dbReference type="ChEBI" id="CHEBI:30616"/>
    </ligand>
</feature>
<dbReference type="NCBIfam" id="NF006068">
    <property type="entry name" value="PRK08210.1"/>
    <property type="match status" value="1"/>
</dbReference>
<keyword evidence="7 15" id="KW-0808">Transferase</keyword>
<dbReference type="Pfam" id="PF13840">
    <property type="entry name" value="ACT_7"/>
    <property type="match status" value="1"/>
</dbReference>
<dbReference type="Gene3D" id="3.30.2130.10">
    <property type="entry name" value="VC0802-like"/>
    <property type="match status" value="1"/>
</dbReference>
<keyword evidence="8 14" id="KW-0547">Nucleotide-binding</keyword>
<evidence type="ECO:0000259" key="18">
    <source>
        <dbReference type="Pfam" id="PF13840"/>
    </source>
</evidence>
<feature type="binding site" evidence="14">
    <location>
        <position position="52"/>
    </location>
    <ligand>
        <name>substrate</name>
    </ligand>
</feature>
<dbReference type="InterPro" id="IPR036393">
    <property type="entry name" value="AceGlu_kinase-like_sf"/>
</dbReference>
<dbReference type="GO" id="GO:0005524">
    <property type="term" value="F:ATP binding"/>
    <property type="evidence" value="ECO:0007669"/>
    <property type="project" value="UniProtKB-KW"/>
</dbReference>
<evidence type="ECO:0000256" key="13">
    <source>
        <dbReference type="ARBA" id="ARBA00047872"/>
    </source>
</evidence>
<feature type="binding site" evidence="14">
    <location>
        <begin position="214"/>
        <end position="215"/>
    </location>
    <ligand>
        <name>ATP</name>
        <dbReference type="ChEBI" id="CHEBI:30616"/>
    </ligand>
</feature>
<evidence type="ECO:0000256" key="12">
    <source>
        <dbReference type="ARBA" id="ARBA00023154"/>
    </source>
</evidence>
<comment type="caution">
    <text evidence="19">The sequence shown here is derived from an EMBL/GenBank/DDBJ whole genome shotgun (WGS) entry which is preliminary data.</text>
</comment>
<name>A0A9J6P3A5_9CLOT</name>
<evidence type="ECO:0000256" key="1">
    <source>
        <dbReference type="ARBA" id="ARBA00003121"/>
    </source>
</evidence>
<evidence type="ECO:0000313" key="19">
    <source>
        <dbReference type="EMBL" id="MCM1991127.1"/>
    </source>
</evidence>
<keyword evidence="12" id="KW-0457">Lysine biosynthesis</keyword>
<keyword evidence="6 16" id="KW-0028">Amino-acid biosynthesis</keyword>
<feature type="binding site" evidence="14">
    <location>
        <begin position="178"/>
        <end position="179"/>
    </location>
    <ligand>
        <name>ATP</name>
        <dbReference type="ChEBI" id="CHEBI:30616"/>
    </ligand>
</feature>
<keyword evidence="20" id="KW-1185">Reference proteome</keyword>
<feature type="domain" description="Aspartate/glutamate/uridylate kinase" evidence="17">
    <location>
        <begin position="2"/>
        <end position="235"/>
    </location>
</feature>
<evidence type="ECO:0000256" key="14">
    <source>
        <dbReference type="PIRSR" id="PIRSR000726-1"/>
    </source>
</evidence>
<evidence type="ECO:0000256" key="9">
    <source>
        <dbReference type="ARBA" id="ARBA00022777"/>
    </source>
</evidence>
<evidence type="ECO:0000259" key="17">
    <source>
        <dbReference type="Pfam" id="PF00696"/>
    </source>
</evidence>
<dbReference type="SUPFAM" id="SSF53633">
    <property type="entry name" value="Carbamate kinase-like"/>
    <property type="match status" value="1"/>
</dbReference>
<dbReference type="PROSITE" id="PS00324">
    <property type="entry name" value="ASPARTOKINASE"/>
    <property type="match status" value="1"/>
</dbReference>
<evidence type="ECO:0000313" key="20">
    <source>
        <dbReference type="Proteomes" id="UP001056429"/>
    </source>
</evidence>
<dbReference type="GO" id="GO:0004072">
    <property type="term" value="F:aspartate kinase activity"/>
    <property type="evidence" value="ECO:0007669"/>
    <property type="project" value="UniProtKB-EC"/>
</dbReference>
<dbReference type="Gene3D" id="3.40.1160.10">
    <property type="entry name" value="Acetylglutamate kinase-like"/>
    <property type="match status" value="1"/>
</dbReference>
<feature type="binding site" evidence="14">
    <location>
        <position position="79"/>
    </location>
    <ligand>
        <name>substrate</name>
    </ligand>
</feature>
<comment type="pathway">
    <text evidence="3 16">Amino-acid biosynthesis; L-methionine biosynthesis via de novo pathway; L-homoserine from L-aspartate: step 1/3.</text>
</comment>
<comment type="pathway">
    <text evidence="4 16">Amino-acid biosynthesis; L-threonine biosynthesis; L-threonine from L-aspartate: step 1/5.</text>
</comment>
<evidence type="ECO:0000256" key="2">
    <source>
        <dbReference type="ARBA" id="ARBA00004766"/>
    </source>
</evidence>
<keyword evidence="9 15" id="KW-0418">Kinase</keyword>
<dbReference type="GO" id="GO:0009089">
    <property type="term" value="P:lysine biosynthetic process via diaminopimelate"/>
    <property type="evidence" value="ECO:0007669"/>
    <property type="project" value="InterPro"/>
</dbReference>
<comment type="catalytic activity">
    <reaction evidence="13 15">
        <text>L-aspartate + ATP = 4-phospho-L-aspartate + ADP</text>
        <dbReference type="Rhea" id="RHEA:23776"/>
        <dbReference type="ChEBI" id="CHEBI:29991"/>
        <dbReference type="ChEBI" id="CHEBI:30616"/>
        <dbReference type="ChEBI" id="CHEBI:57535"/>
        <dbReference type="ChEBI" id="CHEBI:456216"/>
        <dbReference type="EC" id="2.7.2.4"/>
    </reaction>
</comment>
<dbReference type="InterPro" id="IPR001341">
    <property type="entry name" value="Asp_kinase"/>
</dbReference>
<dbReference type="PIRSF" id="PIRSF000726">
    <property type="entry name" value="Asp_kin"/>
    <property type="match status" value="1"/>
</dbReference>
<dbReference type="InterPro" id="IPR001048">
    <property type="entry name" value="Asp/Glu/Uridylate_kinase"/>
</dbReference>
<dbReference type="InterPro" id="IPR027795">
    <property type="entry name" value="CASTOR_ACT_dom"/>
</dbReference>
<evidence type="ECO:0000256" key="3">
    <source>
        <dbReference type="ARBA" id="ARBA00004986"/>
    </source>
</evidence>
<dbReference type="EC" id="2.7.2.4" evidence="15"/>
<dbReference type="GO" id="GO:0009090">
    <property type="term" value="P:homoserine biosynthetic process"/>
    <property type="evidence" value="ECO:0007669"/>
    <property type="project" value="TreeGrafter"/>
</dbReference>
<evidence type="ECO:0000256" key="10">
    <source>
        <dbReference type="ARBA" id="ARBA00022840"/>
    </source>
</evidence>
<evidence type="ECO:0000256" key="8">
    <source>
        <dbReference type="ARBA" id="ARBA00022741"/>
    </source>
</evidence>
<dbReference type="InterPro" id="IPR005260">
    <property type="entry name" value="Asp_kin_monofn"/>
</dbReference>
<comment type="function">
    <text evidence="1">Catalyzes the phosphorylation of the beta-carboxyl group of aspartic acid with ATP to yield 4-phospho-L-aspartate, which is involved in the branched biosynthetic pathway leading to the biosynthesis of amino acids threonine, isoleucine and methionine.</text>
</comment>
<dbReference type="PANTHER" id="PTHR21499">
    <property type="entry name" value="ASPARTATE KINASE"/>
    <property type="match status" value="1"/>
</dbReference>
<dbReference type="RefSeq" id="WP_250860235.1">
    <property type="nucleotide sequence ID" value="NZ_JAGSOJ010000003.1"/>
</dbReference>
<proteinExistence type="inferred from homology"/>
<organism evidence="19 20">
    <name type="scientific">Oceanirhabdus seepicola</name>
    <dbReference type="NCBI Taxonomy" id="2828781"/>
    <lineage>
        <taxon>Bacteria</taxon>
        <taxon>Bacillati</taxon>
        <taxon>Bacillota</taxon>
        <taxon>Clostridia</taxon>
        <taxon>Eubacteriales</taxon>
        <taxon>Clostridiaceae</taxon>
        <taxon>Oceanirhabdus</taxon>
    </lineage>
</organism>
<evidence type="ECO:0000256" key="7">
    <source>
        <dbReference type="ARBA" id="ARBA00022679"/>
    </source>
</evidence>
<accession>A0A9J6P3A5</accession>
<evidence type="ECO:0000256" key="5">
    <source>
        <dbReference type="ARBA" id="ARBA00010122"/>
    </source>
</evidence>
<feature type="domain" description="CASTOR ACT" evidence="18">
    <location>
        <begin position="329"/>
        <end position="391"/>
    </location>
</feature>
<evidence type="ECO:0000256" key="15">
    <source>
        <dbReference type="RuleBase" id="RU003448"/>
    </source>
</evidence>
<dbReference type="SUPFAM" id="SSF55021">
    <property type="entry name" value="ACT-like"/>
    <property type="match status" value="2"/>
</dbReference>